<comment type="caution">
    <text evidence="8">Lacks conserved residue(s) required for the propagation of feature annotation.</text>
</comment>
<dbReference type="EMBL" id="LNGD01000008">
    <property type="protein sequence ID" value="KYC53949.1"/>
    <property type="molecule type" value="Genomic_DNA"/>
</dbReference>
<dbReference type="Proteomes" id="UP000075578">
    <property type="component" value="Unassembled WGS sequence"/>
</dbReference>
<dbReference type="PIRSF" id="PIRSF000370">
    <property type="entry name" value="QueE"/>
    <property type="match status" value="1"/>
</dbReference>
<dbReference type="HAMAP" id="MF_00917">
    <property type="entry name" value="QueE"/>
    <property type="match status" value="1"/>
</dbReference>
<keyword evidence="7 8" id="KW-0456">Lyase</keyword>
<keyword evidence="4 8" id="KW-0460">Magnesium</keyword>
<proteinExistence type="inferred from homology"/>
<feature type="binding site" evidence="8">
    <location>
        <begin position="13"/>
        <end position="15"/>
    </location>
    <ligand>
        <name>substrate</name>
    </ligand>
</feature>
<dbReference type="InterPro" id="IPR024924">
    <property type="entry name" value="7-CO-7-deazaguanine_synth-like"/>
</dbReference>
<dbReference type="CDD" id="cd01335">
    <property type="entry name" value="Radical_SAM"/>
    <property type="match status" value="1"/>
</dbReference>
<dbReference type="GO" id="GO:0051539">
    <property type="term" value="F:4 iron, 4 sulfur cluster binding"/>
    <property type="evidence" value="ECO:0007669"/>
    <property type="project" value="UniProtKB-UniRule"/>
</dbReference>
<comment type="caution">
    <text evidence="10">The sequence shown here is derived from an EMBL/GenBank/DDBJ whole genome shotgun (WGS) entry which is preliminary data.</text>
</comment>
<dbReference type="InterPro" id="IPR058240">
    <property type="entry name" value="rSAM_sf"/>
</dbReference>
<comment type="cofactor">
    <cofactor evidence="8">
        <name>[4Fe-4S] cluster</name>
        <dbReference type="ChEBI" id="CHEBI:49883"/>
    </cofactor>
    <text evidence="8">Binds 1 [4Fe-4S] cluster. The cluster is coordinated with 3 cysteines and an exchangeable S-adenosyl-L-methionine.</text>
</comment>
<evidence type="ECO:0000256" key="3">
    <source>
        <dbReference type="ARBA" id="ARBA00022723"/>
    </source>
</evidence>
<dbReference type="Gene3D" id="3.20.20.70">
    <property type="entry name" value="Aldolase class I"/>
    <property type="match status" value="1"/>
</dbReference>
<feature type="binding site" evidence="8">
    <location>
        <position position="73"/>
    </location>
    <ligand>
        <name>substrate</name>
    </ligand>
</feature>
<evidence type="ECO:0000256" key="5">
    <source>
        <dbReference type="ARBA" id="ARBA00023004"/>
    </source>
</evidence>
<evidence type="ECO:0000256" key="6">
    <source>
        <dbReference type="ARBA" id="ARBA00023014"/>
    </source>
</evidence>
<dbReference type="GO" id="GO:1904047">
    <property type="term" value="F:S-adenosyl-L-methionine binding"/>
    <property type="evidence" value="ECO:0007669"/>
    <property type="project" value="UniProtKB-UniRule"/>
</dbReference>
<comment type="function">
    <text evidence="8">Catalyzes the complex heterocyclic radical-mediated conversion of 6-carboxy-5,6,7,8-tetrahydropterin (CPH4) to 7-carboxy-7-deazaguanine (CDG), a step common to the biosynthetic pathways of all 7-deazapurine-containing compounds.</text>
</comment>
<dbReference type="InterPro" id="IPR013785">
    <property type="entry name" value="Aldolase_TIM"/>
</dbReference>
<dbReference type="AlphaFoldDB" id="A0A150J9N3"/>
<keyword evidence="3 8" id="KW-0479">Metal-binding</keyword>
<protein>
    <recommendedName>
        <fullName evidence="8">7-carboxy-7-deazaguanine synthase</fullName>
        <shortName evidence="8">CDG synthase</shortName>
        <ecNumber evidence="8">4.3.99.3</ecNumber>
    </recommendedName>
    <alternativeName>
        <fullName evidence="8">Archaeosine biosynthesis protein QueE</fullName>
    </alternativeName>
</protein>
<keyword evidence="1 8" id="KW-0004">4Fe-4S</keyword>
<dbReference type="SUPFAM" id="SSF102114">
    <property type="entry name" value="Radical SAM enzymes"/>
    <property type="match status" value="1"/>
</dbReference>
<comment type="subunit">
    <text evidence="8">Homodimer.</text>
</comment>
<comment type="pathway">
    <text evidence="8">Purine metabolism; 7-cyano-7-deazaguanine biosynthesis.</text>
</comment>
<keyword evidence="6 8" id="KW-0411">Iron-sulfur</keyword>
<feature type="binding site" evidence="8">
    <location>
        <position position="75"/>
    </location>
    <ligand>
        <name>S-adenosyl-L-methionine</name>
        <dbReference type="ChEBI" id="CHEBI:59789"/>
    </ligand>
</feature>
<keyword evidence="2 8" id="KW-0949">S-adenosyl-L-methionine</keyword>
<evidence type="ECO:0000313" key="11">
    <source>
        <dbReference type="Proteomes" id="UP000075578"/>
    </source>
</evidence>
<dbReference type="UniPathway" id="UPA00391"/>
<dbReference type="SFLD" id="SFLDS00029">
    <property type="entry name" value="Radical_SAM"/>
    <property type="match status" value="1"/>
</dbReference>
<evidence type="ECO:0000256" key="2">
    <source>
        <dbReference type="ARBA" id="ARBA00022691"/>
    </source>
</evidence>
<gene>
    <name evidence="8" type="primary">queE</name>
    <name evidence="10" type="ORF">AMQ74_00271</name>
</gene>
<name>A0A150J9N3_9EURY</name>
<dbReference type="InterPro" id="IPR007197">
    <property type="entry name" value="rSAM"/>
</dbReference>
<reference evidence="10 11" key="1">
    <citation type="journal article" date="2016" name="ISME J.">
        <title>Chasing the elusive Euryarchaeota class WSA2: genomes reveal a uniquely fastidious methyl-reducing methanogen.</title>
        <authorList>
            <person name="Nobu M.K."/>
            <person name="Narihiro T."/>
            <person name="Kuroda K."/>
            <person name="Mei R."/>
            <person name="Liu W.T."/>
        </authorList>
    </citation>
    <scope>NUCLEOTIDE SEQUENCE [LARGE SCALE GENOMIC DNA]</scope>
    <source>
        <strain evidence="10">U1lsi0528_Bin089</strain>
    </source>
</reference>
<evidence type="ECO:0000256" key="7">
    <source>
        <dbReference type="ARBA" id="ARBA00023239"/>
    </source>
</evidence>
<feature type="binding site" evidence="8">
    <location>
        <begin position="38"/>
        <end position="40"/>
    </location>
    <ligand>
        <name>S-adenosyl-L-methionine</name>
        <dbReference type="ChEBI" id="CHEBI:59789"/>
    </ligand>
</feature>
<comment type="catalytic activity">
    <reaction evidence="8">
        <text>6-carboxy-5,6,7,8-tetrahydropterin + H(+) = 7-carboxy-7-carbaguanine + NH4(+)</text>
        <dbReference type="Rhea" id="RHEA:27974"/>
        <dbReference type="ChEBI" id="CHEBI:15378"/>
        <dbReference type="ChEBI" id="CHEBI:28938"/>
        <dbReference type="ChEBI" id="CHEBI:61032"/>
        <dbReference type="ChEBI" id="CHEBI:61036"/>
        <dbReference type="EC" id="4.3.99.3"/>
    </reaction>
</comment>
<feature type="binding site" evidence="8">
    <location>
        <position position="32"/>
    </location>
    <ligand>
        <name>[4Fe-4S] cluster</name>
        <dbReference type="ChEBI" id="CHEBI:49883"/>
        <note>4Fe-4S-S-AdoMet</note>
    </ligand>
</feature>
<evidence type="ECO:0000256" key="8">
    <source>
        <dbReference type="HAMAP-Rule" id="MF_00917"/>
    </source>
</evidence>
<evidence type="ECO:0000313" key="10">
    <source>
        <dbReference type="EMBL" id="KYC53949.1"/>
    </source>
</evidence>
<comment type="cofactor">
    <cofactor evidence="8">
        <name>S-adenosyl-L-methionine</name>
        <dbReference type="ChEBI" id="CHEBI:59789"/>
    </cofactor>
    <text evidence="8">Binds 1 S-adenosyl-L-methionine per subunit.</text>
</comment>
<sequence>MKTLLVSEIFFSFNGEGLEIGKPTVFVRLSGCNLNCSWCDTKYANYNAKEMNTEEIMREIKKQSKFNKSVLITGGEPLNQDIHKLVNELSKERYHIGIETNGSIYDDILLKIDFISADIKSPSSNNETKDILTFNKIVNAILKKQGQMKAVISDKKDYEFVKRFVEENSFNVPLIIQPCWGELSYKELCELYISNPINHDNVRLMLQIHKIGDIK</sequence>
<dbReference type="PATRIC" id="fig|1705564.3.peg.271"/>
<dbReference type="GO" id="GO:0016840">
    <property type="term" value="F:carbon-nitrogen lyase activity"/>
    <property type="evidence" value="ECO:0007669"/>
    <property type="project" value="UniProtKB-UniRule"/>
</dbReference>
<evidence type="ECO:0000256" key="4">
    <source>
        <dbReference type="ARBA" id="ARBA00022842"/>
    </source>
</evidence>
<comment type="cofactor">
    <cofactor evidence="8">
        <name>Mg(2+)</name>
        <dbReference type="ChEBI" id="CHEBI:18420"/>
    </cofactor>
</comment>
<comment type="similarity">
    <text evidence="8">Belongs to the radical SAM superfamily. 7-carboxy-7-deazaguanine synthase family.</text>
</comment>
<feature type="binding site" evidence="8">
    <location>
        <position position="39"/>
    </location>
    <ligand>
        <name>[4Fe-4S] cluster</name>
        <dbReference type="ChEBI" id="CHEBI:49883"/>
        <note>4Fe-4S-S-AdoMet</note>
    </ligand>
</feature>
<evidence type="ECO:0000259" key="9">
    <source>
        <dbReference type="PROSITE" id="PS51918"/>
    </source>
</evidence>
<feature type="binding site" evidence="8">
    <location>
        <position position="36"/>
    </location>
    <ligand>
        <name>[4Fe-4S] cluster</name>
        <dbReference type="ChEBI" id="CHEBI:49883"/>
        <note>4Fe-4S-S-AdoMet</note>
    </ligand>
</feature>
<evidence type="ECO:0000256" key="1">
    <source>
        <dbReference type="ARBA" id="ARBA00022485"/>
    </source>
</evidence>
<organism evidence="10 11">
    <name type="scientific">Candidatus Methanofastidiosum methylothiophilum</name>
    <dbReference type="NCBI Taxonomy" id="1705564"/>
    <lineage>
        <taxon>Archaea</taxon>
        <taxon>Methanobacteriati</taxon>
        <taxon>Methanobacteriota</taxon>
        <taxon>Stenosarchaea group</taxon>
        <taxon>Candidatus Methanofastidiosia</taxon>
        <taxon>Candidatus Methanofastidiosales</taxon>
        <taxon>Candidatus Methanofastidiosaceae</taxon>
        <taxon>Candidatus Methanofastidiosum</taxon>
    </lineage>
</organism>
<dbReference type="PANTHER" id="PTHR42836">
    <property type="entry name" value="7-CARBOXY-7-DEAZAGUANINE SYNTHASE"/>
    <property type="match status" value="1"/>
</dbReference>
<accession>A0A150J9N3</accession>
<feature type="binding site" evidence="8">
    <location>
        <position position="41"/>
    </location>
    <ligand>
        <name>Mg(2+)</name>
        <dbReference type="ChEBI" id="CHEBI:18420"/>
    </ligand>
</feature>
<dbReference type="GO" id="GO:0000287">
    <property type="term" value="F:magnesium ion binding"/>
    <property type="evidence" value="ECO:0007669"/>
    <property type="project" value="UniProtKB-UniRule"/>
</dbReference>
<dbReference type="EC" id="4.3.99.3" evidence="8"/>
<keyword evidence="5 8" id="KW-0408">Iron</keyword>
<feature type="domain" description="Radical SAM core" evidence="9">
    <location>
        <begin position="19"/>
        <end position="215"/>
    </location>
</feature>
<feature type="binding site" evidence="8">
    <location>
        <position position="28"/>
    </location>
    <ligand>
        <name>substrate</name>
    </ligand>
</feature>
<dbReference type="PROSITE" id="PS51918">
    <property type="entry name" value="RADICAL_SAM"/>
    <property type="match status" value="1"/>
</dbReference>
<dbReference type="Pfam" id="PF04055">
    <property type="entry name" value="Radical_SAM"/>
    <property type="match status" value="1"/>
</dbReference>
<dbReference type="PANTHER" id="PTHR42836:SF1">
    <property type="entry name" value="7-CARBOXY-7-DEAZAGUANINE SYNTHASE"/>
    <property type="match status" value="1"/>
</dbReference>